<reference evidence="9 11" key="1">
    <citation type="submission" date="2016-01" db="EMBL/GenBank/DDBJ databases">
        <authorList>
            <person name="Oliw E.H."/>
        </authorList>
    </citation>
    <scope>NUCLEOTIDE SEQUENCE [LARGE SCALE GENOMIC DNA]</scope>
    <source>
        <strain evidence="9 11">KA00635</strain>
    </source>
</reference>
<dbReference type="RefSeq" id="WP_060936431.1">
    <property type="nucleotide sequence ID" value="NZ_CP118095.1"/>
</dbReference>
<feature type="transmembrane region" description="Helical" evidence="8">
    <location>
        <begin position="293"/>
        <end position="313"/>
    </location>
</feature>
<evidence type="ECO:0000256" key="6">
    <source>
        <dbReference type="ARBA" id="ARBA00022989"/>
    </source>
</evidence>
<organism evidence="9 11">
    <name type="scientific">Aerococcus christensenii</name>
    <dbReference type="NCBI Taxonomy" id="87541"/>
    <lineage>
        <taxon>Bacteria</taxon>
        <taxon>Bacillati</taxon>
        <taxon>Bacillota</taxon>
        <taxon>Bacilli</taxon>
        <taxon>Lactobacillales</taxon>
        <taxon>Aerococcaceae</taxon>
        <taxon>Aerococcus</taxon>
    </lineage>
</organism>
<dbReference type="EMBL" id="PKGZ01000001">
    <property type="protein sequence ID" value="PKY91982.1"/>
    <property type="molecule type" value="Genomic_DNA"/>
</dbReference>
<dbReference type="Gene3D" id="1.10.357.140">
    <property type="entry name" value="UbiA prenyltransferase"/>
    <property type="match status" value="1"/>
</dbReference>
<dbReference type="UniPathway" id="UPA00079"/>
<dbReference type="PATRIC" id="fig|87541.4.peg.309"/>
<accession>A0A133Y466</accession>
<evidence type="ECO:0000256" key="8">
    <source>
        <dbReference type="SAM" id="Phobius"/>
    </source>
</evidence>
<keyword evidence="5 8" id="KW-0812">Transmembrane</keyword>
<evidence type="ECO:0000313" key="11">
    <source>
        <dbReference type="Proteomes" id="UP000070422"/>
    </source>
</evidence>
<evidence type="ECO:0000313" key="12">
    <source>
        <dbReference type="Proteomes" id="UP000234775"/>
    </source>
</evidence>
<proteinExistence type="predicted"/>
<evidence type="ECO:0000256" key="3">
    <source>
        <dbReference type="ARBA" id="ARBA00022428"/>
    </source>
</evidence>
<keyword evidence="7 8" id="KW-0472">Membrane</keyword>
<dbReference type="AlphaFoldDB" id="A0A133Y466"/>
<dbReference type="CDD" id="cd13962">
    <property type="entry name" value="PT_UbiA_UBIAD1"/>
    <property type="match status" value="1"/>
</dbReference>
<dbReference type="InterPro" id="IPR000537">
    <property type="entry name" value="UbiA_prenyltransferase"/>
</dbReference>
<dbReference type="GO" id="GO:0009234">
    <property type="term" value="P:menaquinone biosynthetic process"/>
    <property type="evidence" value="ECO:0007669"/>
    <property type="project" value="UniProtKB-UniPathway"/>
</dbReference>
<gene>
    <name evidence="10" type="ORF">CYJ27_00650</name>
    <name evidence="9" type="ORF">HMPREF3187_00309</name>
</gene>
<dbReference type="InterPro" id="IPR044878">
    <property type="entry name" value="UbiA_sf"/>
</dbReference>
<keyword evidence="4 9" id="KW-0808">Transferase</keyword>
<evidence type="ECO:0000256" key="7">
    <source>
        <dbReference type="ARBA" id="ARBA00023136"/>
    </source>
</evidence>
<dbReference type="Proteomes" id="UP000070422">
    <property type="component" value="Unassembled WGS sequence"/>
</dbReference>
<dbReference type="InterPro" id="IPR026046">
    <property type="entry name" value="UBIAD1"/>
</dbReference>
<dbReference type="EMBL" id="LSCQ01000017">
    <property type="protein sequence ID" value="KXB37915.1"/>
    <property type="molecule type" value="Genomic_DNA"/>
</dbReference>
<name>A0A133Y466_9LACT</name>
<keyword evidence="12" id="KW-1185">Reference proteome</keyword>
<evidence type="ECO:0000256" key="4">
    <source>
        <dbReference type="ARBA" id="ARBA00022679"/>
    </source>
</evidence>
<evidence type="ECO:0000313" key="9">
    <source>
        <dbReference type="EMBL" id="KXB37915.1"/>
    </source>
</evidence>
<comment type="subcellular location">
    <subcellularLocation>
        <location evidence="1">Membrane</location>
        <topology evidence="1">Multi-pass membrane protein</topology>
    </subcellularLocation>
</comment>
<feature type="transmembrane region" description="Helical" evidence="8">
    <location>
        <begin position="116"/>
        <end position="134"/>
    </location>
</feature>
<dbReference type="PANTHER" id="PTHR13929">
    <property type="entry name" value="1,4-DIHYDROXY-2-NAPHTHOATE OCTAPRENYLTRANSFERASE"/>
    <property type="match status" value="1"/>
</dbReference>
<dbReference type="PIRSF" id="PIRSF005355">
    <property type="entry name" value="UBIAD1"/>
    <property type="match status" value="1"/>
</dbReference>
<feature type="transmembrane region" description="Helical" evidence="8">
    <location>
        <begin position="88"/>
        <end position="110"/>
    </location>
</feature>
<evidence type="ECO:0000256" key="1">
    <source>
        <dbReference type="ARBA" id="ARBA00004141"/>
    </source>
</evidence>
<dbReference type="GO" id="GO:0004659">
    <property type="term" value="F:prenyltransferase activity"/>
    <property type="evidence" value="ECO:0007669"/>
    <property type="project" value="InterPro"/>
</dbReference>
<evidence type="ECO:0000256" key="5">
    <source>
        <dbReference type="ARBA" id="ARBA00022692"/>
    </source>
</evidence>
<dbReference type="Pfam" id="PF01040">
    <property type="entry name" value="UbiA"/>
    <property type="match status" value="1"/>
</dbReference>
<comment type="pathway">
    <text evidence="2">Quinol/quinone metabolism; menaquinone biosynthesis.</text>
</comment>
<protein>
    <submittedName>
        <fullName evidence="9 10">Prenyltransferase</fullName>
    </submittedName>
</protein>
<keyword evidence="6 8" id="KW-1133">Transmembrane helix</keyword>
<dbReference type="PANTHER" id="PTHR13929:SF0">
    <property type="entry name" value="UBIA PRENYLTRANSFERASE DOMAIN-CONTAINING PROTEIN 1"/>
    <property type="match status" value="1"/>
</dbReference>
<keyword evidence="3" id="KW-0474">Menaquinone biosynthesis</keyword>
<dbReference type="STRING" id="87541.AWM71_02675"/>
<reference evidence="10 12" key="2">
    <citation type="submission" date="2017-12" db="EMBL/GenBank/DDBJ databases">
        <title>Phylogenetic diversity of female urinary microbiome.</title>
        <authorList>
            <person name="Thomas-White K."/>
            <person name="Wolfe A.J."/>
        </authorList>
    </citation>
    <scope>NUCLEOTIDE SEQUENCE [LARGE SCALE GENOMIC DNA]</scope>
    <source>
        <strain evidence="10 12">UMB0844</strain>
    </source>
</reference>
<evidence type="ECO:0000256" key="2">
    <source>
        <dbReference type="ARBA" id="ARBA00004863"/>
    </source>
</evidence>
<dbReference type="OrthoDB" id="9767568at2"/>
<feature type="transmembrane region" description="Helical" evidence="8">
    <location>
        <begin position="237"/>
        <end position="260"/>
    </location>
</feature>
<evidence type="ECO:0000313" key="10">
    <source>
        <dbReference type="EMBL" id="PKY91982.1"/>
    </source>
</evidence>
<dbReference type="GO" id="GO:0042371">
    <property type="term" value="P:vitamin K biosynthetic process"/>
    <property type="evidence" value="ECO:0007669"/>
    <property type="project" value="TreeGrafter"/>
</dbReference>
<feature type="transmembrane region" description="Helical" evidence="8">
    <location>
        <begin position="44"/>
        <end position="67"/>
    </location>
</feature>
<feature type="transmembrane region" description="Helical" evidence="8">
    <location>
        <begin position="146"/>
        <end position="164"/>
    </location>
</feature>
<sequence>MNDKLKIFLEFVELKTKIASFFPMIIGFFWASYYFNHFNFLNSLLFFIAALLFDMCTTAINNTMDYVKAVDNTYKRKGNVIGREGLSLRWASLVIFSLLALSLLFSISLVLRTDKMLIFMGGVCFFIGIVYTFGPVPISRTPFGELFSGITMGFGIVYLAIYASNFQNLLTSEWTGQAVSVMFNWGNFFKIFWMSFPLVCLTSNIMLANNLRDLETDIKNDRYTLVYYLGRKQSENLYLFLGLLAWLSFGSFIFIGWLPWWCLIAFLGLPFSLKKIYQLTQHSEDPKLFFNTIQNYIILAGFYVILMGLVTLFKS</sequence>
<dbReference type="Proteomes" id="UP000234775">
    <property type="component" value="Unassembled WGS sequence"/>
</dbReference>
<dbReference type="GO" id="GO:0016020">
    <property type="term" value="C:membrane"/>
    <property type="evidence" value="ECO:0007669"/>
    <property type="project" value="UniProtKB-SubCell"/>
</dbReference>
<comment type="caution">
    <text evidence="9">The sequence shown here is derived from an EMBL/GenBank/DDBJ whole genome shotgun (WGS) entry which is preliminary data.</text>
</comment>